<accession>A0A6P1MCQ4</accession>
<proteinExistence type="predicted"/>
<dbReference type="SMART" id="SM00028">
    <property type="entry name" value="TPR"/>
    <property type="match status" value="10"/>
</dbReference>
<dbReference type="Proteomes" id="UP000464954">
    <property type="component" value="Chromosome"/>
</dbReference>
<dbReference type="Pfam" id="PF13432">
    <property type="entry name" value="TPR_16"/>
    <property type="match status" value="1"/>
</dbReference>
<dbReference type="InterPro" id="IPR011990">
    <property type="entry name" value="TPR-like_helical_dom_sf"/>
</dbReference>
<dbReference type="Gene3D" id="1.25.40.10">
    <property type="entry name" value="Tetratricopeptide repeat domain"/>
    <property type="match status" value="4"/>
</dbReference>
<dbReference type="InterPro" id="IPR019734">
    <property type="entry name" value="TPR_rpt"/>
</dbReference>
<evidence type="ECO:0000313" key="5">
    <source>
        <dbReference type="Proteomes" id="UP000464954"/>
    </source>
</evidence>
<dbReference type="SUPFAM" id="SSF48452">
    <property type="entry name" value="TPR-like"/>
    <property type="match status" value="4"/>
</dbReference>
<dbReference type="PANTHER" id="PTHR44943">
    <property type="entry name" value="CELLULOSE SYNTHASE OPERON PROTEIN C"/>
    <property type="match status" value="1"/>
</dbReference>
<evidence type="ECO:0000256" key="1">
    <source>
        <dbReference type="ARBA" id="ARBA00022737"/>
    </source>
</evidence>
<dbReference type="PANTHER" id="PTHR44943:SF8">
    <property type="entry name" value="TPR REPEAT-CONTAINING PROTEIN MJ0263"/>
    <property type="match status" value="1"/>
</dbReference>
<keyword evidence="5" id="KW-1185">Reference proteome</keyword>
<dbReference type="RefSeq" id="WP_160629531.1">
    <property type="nucleotide sequence ID" value="NZ_CP047593.1"/>
</dbReference>
<protein>
    <submittedName>
        <fullName evidence="4">Tetratricopeptide repeat protein</fullName>
    </submittedName>
</protein>
<keyword evidence="1" id="KW-0677">Repeat</keyword>
<sequence>MRWVIGVAVSVLAAMAVAESPMEKMRADQLVKEADFLLNSGDTDAAIPYLDAYLERMKDVEEIRVSAMKQDIRFKLAKIFLKDNLSGRALEYLKDYVANRPAPEWHEATKLLVVSFLEEREFEACVSAATNALAGPPEDVRAALDKAAKEAAAESNPSGYEFDEYGELIQKGDSAVQKEAEGDSSGYSVEDLVVLNMALGQAYTELGRVDDSLEPFSYVVKYMDDPVRKGFAIMQVVNGLVEKKDFKSLTAWIPELYRTDARYDIRVNMALMNAATALSDAKEYDSALPLFRMILPRQELIAHQDKRLRELRIEAGLIAPEVDPAEHEKLSSKDTLFGKSYGVTEETFVERGDEDSIEKPPELIELEQLVETIKSMPPYENEAVYRNAYLYDEVNRPWEAVRFFDRIYKEDPVSDLGKRSFYEVIRLLLDPLKEIDEAEPRALEYLSQEREGLVPRQIAYLLCGNYQQNQLPEKVKGLLPIITAFVPDDSTVIQKYECELYYMQAVADLVMMEYERAVASFQKILDDFPESHQQENATYWHAASLIFLQKFEEALPEFEAYLEKYPEGTWCASAVFQIGTCYFGMEDLEKAKQYFSRVTETYPDASVCSDAYNLHGDILGSEGLLDEAISDYANAFVKAQSPSQAKYSTFQMARVYEAEDRYDEILRVVGNYLDAYGDDADIAEGIFWVGKTKVNQGKVDEAVQSYFDAIIEYGTDLEQTGVDSMIDGLVHLARTSLNDTQRQSLKQKLKDVQKETDSQTLSLRLRATVAQIDGTEKELGQTLIQELADLNDAAPPVLSAISDASFGLEDYSRAEEILDVFLKKFEDSEFMRPAFKLRGYDLYKKGEYDAALALIDDAQARYGTDYDVAWAQILKGRCLAALKRYDEAVDALTSVMNVPGWRGESYAEAVYRLGEVEEAAGDLLKAHGWYQRAYFQYKGYADGFWAAEGYLGSARCLSALGYSKEARNTYRGMLFNKYVNDLPQCQVAREALGPDESREIYEMIASGVVTNFTVTLDLEEGE</sequence>
<evidence type="ECO:0000313" key="4">
    <source>
        <dbReference type="EMBL" id="QHI70354.1"/>
    </source>
</evidence>
<dbReference type="KEGG" id="taer:GT409_13195"/>
<dbReference type="PROSITE" id="PS50005">
    <property type="entry name" value="TPR"/>
    <property type="match status" value="1"/>
</dbReference>
<dbReference type="Pfam" id="PF13174">
    <property type="entry name" value="TPR_6"/>
    <property type="match status" value="2"/>
</dbReference>
<dbReference type="AlphaFoldDB" id="A0A6P1MCQ4"/>
<keyword evidence="2 3" id="KW-0802">TPR repeat</keyword>
<feature type="repeat" description="TPR" evidence="3">
    <location>
        <begin position="572"/>
        <end position="605"/>
    </location>
</feature>
<gene>
    <name evidence="4" type="ORF">GT409_13195</name>
</gene>
<evidence type="ECO:0000256" key="3">
    <source>
        <dbReference type="PROSITE-ProRule" id="PRU00339"/>
    </source>
</evidence>
<evidence type="ECO:0000256" key="2">
    <source>
        <dbReference type="ARBA" id="ARBA00022803"/>
    </source>
</evidence>
<dbReference type="InterPro" id="IPR051685">
    <property type="entry name" value="Ycf3/AcsC/BcsC/TPR_MFPF"/>
</dbReference>
<name>A0A6P1MCQ4_9BACT</name>
<dbReference type="EMBL" id="CP047593">
    <property type="protein sequence ID" value="QHI70354.1"/>
    <property type="molecule type" value="Genomic_DNA"/>
</dbReference>
<organism evidence="4 5">
    <name type="scientific">Tichowtungia aerotolerans</name>
    <dbReference type="NCBI Taxonomy" id="2697043"/>
    <lineage>
        <taxon>Bacteria</taxon>
        <taxon>Pseudomonadati</taxon>
        <taxon>Kiritimatiellota</taxon>
        <taxon>Tichowtungiia</taxon>
        <taxon>Tichowtungiales</taxon>
        <taxon>Tichowtungiaceae</taxon>
        <taxon>Tichowtungia</taxon>
    </lineage>
</organism>
<reference evidence="4 5" key="1">
    <citation type="submission" date="2020-01" db="EMBL/GenBank/DDBJ databases">
        <title>Ponticoccus aerotolerans gen. nov., sp. nov., an anaerobic bacterium and proposal of Ponticoccusceae fam. nov., Ponticoccusles ord. nov. and Ponticoccuse classis nov. in the phylum Kiritimatiellaeota.</title>
        <authorList>
            <person name="Zhou L.Y."/>
            <person name="Du Z.J."/>
        </authorList>
    </citation>
    <scope>NUCLEOTIDE SEQUENCE [LARGE SCALE GENOMIC DNA]</scope>
    <source>
        <strain evidence="4 5">S-5007</strain>
    </source>
</reference>